<name>A0ABS2PM59_9STRE</name>
<feature type="binding site" evidence="11">
    <location>
        <position position="100"/>
    </location>
    <ligand>
        <name>pyridoxal 5'-phosphate</name>
        <dbReference type="ChEBI" id="CHEBI:597326"/>
    </ligand>
</feature>
<evidence type="ECO:0000256" key="5">
    <source>
        <dbReference type="ARBA" id="ARBA00022605"/>
    </source>
</evidence>
<dbReference type="Proteomes" id="UP000809081">
    <property type="component" value="Unassembled WGS sequence"/>
</dbReference>
<evidence type="ECO:0000256" key="2">
    <source>
        <dbReference type="ARBA" id="ARBA00005099"/>
    </source>
</evidence>
<evidence type="ECO:0000256" key="7">
    <source>
        <dbReference type="ARBA" id="ARBA00022898"/>
    </source>
</evidence>
<sequence>MTIYNFSAGPAVLPQEVLKKAQAEFLDYANSGMSVMELSHRSKEFDDIIKDAESLLRDLMAIPDNYKVIFLQGGGSLQFSMLPLNLAKGKKAYYLVAGSWGKKAYTEAVKLSKTIDFEPVLLASSEETVYDHIPSFDASTIDPEAAYVHLTTNNTIEGTSVYDLPDTNGVPIVADMSSNILAVRYNVEDFGLIYAGAQKNIGPAGVTIVIVREDLLNDEPVLSSMLDYRIQAEAGSLYNTPPTFGIYMAKLVFEHVKALGGVDKMEDINREKSGLLYDYIEESDFYTSPVKKAGDRSVANIPFVTPSKELDAKFVKEADALGFKNIKGHRSVGGMRASLYNAFPRQGVLDLIDFMAKFEAENK</sequence>
<evidence type="ECO:0000256" key="3">
    <source>
        <dbReference type="ARBA" id="ARBA00006904"/>
    </source>
</evidence>
<dbReference type="InterPro" id="IPR022278">
    <property type="entry name" value="Pser_aminoTfrase"/>
</dbReference>
<comment type="subunit">
    <text evidence="11">Homodimer.</text>
</comment>
<dbReference type="HAMAP" id="MF_00160">
    <property type="entry name" value="SerC_aminotrans_5"/>
    <property type="match status" value="1"/>
</dbReference>
<evidence type="ECO:0000313" key="15">
    <source>
        <dbReference type="Proteomes" id="UP000809081"/>
    </source>
</evidence>
<comment type="catalytic activity">
    <reaction evidence="10 11 12">
        <text>O-phospho-L-serine + 2-oxoglutarate = 3-phosphooxypyruvate + L-glutamate</text>
        <dbReference type="Rhea" id="RHEA:14329"/>
        <dbReference type="ChEBI" id="CHEBI:16810"/>
        <dbReference type="ChEBI" id="CHEBI:18110"/>
        <dbReference type="ChEBI" id="CHEBI:29985"/>
        <dbReference type="ChEBI" id="CHEBI:57524"/>
        <dbReference type="EC" id="2.6.1.52"/>
    </reaction>
</comment>
<feature type="domain" description="Aminotransferase class V" evidence="13">
    <location>
        <begin position="3"/>
        <end position="348"/>
    </location>
</feature>
<dbReference type="Pfam" id="PF00266">
    <property type="entry name" value="Aminotran_5"/>
    <property type="match status" value="1"/>
</dbReference>
<keyword evidence="8 11" id="KW-0718">Serine biosynthesis</keyword>
<comment type="subcellular location">
    <subcellularLocation>
        <location evidence="11">Cytoplasm</location>
    </subcellularLocation>
</comment>
<evidence type="ECO:0000256" key="6">
    <source>
        <dbReference type="ARBA" id="ARBA00022679"/>
    </source>
</evidence>
<dbReference type="InterPro" id="IPR000192">
    <property type="entry name" value="Aminotrans_V_dom"/>
</dbReference>
<keyword evidence="7 11" id="KW-0663">Pyridoxal phosphate</keyword>
<dbReference type="Gene3D" id="3.40.640.10">
    <property type="entry name" value="Type I PLP-dependent aspartate aminotransferase-like (Major domain)"/>
    <property type="match status" value="1"/>
</dbReference>
<evidence type="ECO:0000256" key="10">
    <source>
        <dbReference type="ARBA" id="ARBA00049007"/>
    </source>
</evidence>
<gene>
    <name evidence="11" type="primary">serC</name>
    <name evidence="14" type="ORF">JOC31_001000</name>
</gene>
<dbReference type="PROSITE" id="PS00595">
    <property type="entry name" value="AA_TRANSFER_CLASS_5"/>
    <property type="match status" value="1"/>
</dbReference>
<accession>A0ABS2PM59</accession>
<dbReference type="InterPro" id="IPR015422">
    <property type="entry name" value="PyrdxlP-dep_Trfase_small"/>
</dbReference>
<feature type="binding site" evidence="11">
    <location>
        <begin position="75"/>
        <end position="76"/>
    </location>
    <ligand>
        <name>pyridoxal 5'-phosphate</name>
        <dbReference type="ChEBI" id="CHEBI:597326"/>
    </ligand>
</feature>
<dbReference type="RefSeq" id="WP_205017071.1">
    <property type="nucleotide sequence ID" value="NZ_JAFBEI010000018.1"/>
</dbReference>
<feature type="binding site" evidence="11">
    <location>
        <position position="198"/>
    </location>
    <ligand>
        <name>pyridoxal 5'-phosphate</name>
        <dbReference type="ChEBI" id="CHEBI:597326"/>
    </ligand>
</feature>
<feature type="binding site" evidence="11">
    <location>
        <position position="175"/>
    </location>
    <ligand>
        <name>pyridoxal 5'-phosphate</name>
        <dbReference type="ChEBI" id="CHEBI:597326"/>
    </ligand>
</feature>
<dbReference type="InterPro" id="IPR015421">
    <property type="entry name" value="PyrdxlP-dep_Trfase_major"/>
</dbReference>
<dbReference type="NCBIfam" id="NF003764">
    <property type="entry name" value="PRK05355.1"/>
    <property type="match status" value="1"/>
</dbReference>
<dbReference type="Gene3D" id="3.90.1150.10">
    <property type="entry name" value="Aspartate Aminotransferase, domain 1"/>
    <property type="match status" value="1"/>
</dbReference>
<dbReference type="InterPro" id="IPR020578">
    <property type="entry name" value="Aminotrans_V_PyrdxlP_BS"/>
</dbReference>
<reference evidence="14 15" key="1">
    <citation type="submission" date="2021-01" db="EMBL/GenBank/DDBJ databases">
        <title>Genomic Encyclopedia of Type Strains, Phase IV (KMG-IV): sequencing the most valuable type-strain genomes for metagenomic binning, comparative biology and taxonomic classification.</title>
        <authorList>
            <person name="Goeker M."/>
        </authorList>
    </citation>
    <scope>NUCLEOTIDE SEQUENCE [LARGE SCALE GENOMIC DNA]</scope>
    <source>
        <strain evidence="14 15">DSM 27513</strain>
    </source>
</reference>
<dbReference type="PANTHER" id="PTHR43247:SF1">
    <property type="entry name" value="PHOSPHOSERINE AMINOTRANSFERASE"/>
    <property type="match status" value="1"/>
</dbReference>
<evidence type="ECO:0000256" key="4">
    <source>
        <dbReference type="ARBA" id="ARBA00022576"/>
    </source>
</evidence>
<comment type="cofactor">
    <cofactor evidence="11">
        <name>pyridoxal 5'-phosphate</name>
        <dbReference type="ChEBI" id="CHEBI:597326"/>
    </cofactor>
    <text evidence="11">Binds 1 pyridoxal phosphate per subunit.</text>
</comment>
<feature type="binding site" evidence="11">
    <location>
        <position position="155"/>
    </location>
    <ligand>
        <name>pyridoxal 5'-phosphate</name>
        <dbReference type="ChEBI" id="CHEBI:597326"/>
    </ligand>
</feature>
<dbReference type="EC" id="2.6.1.52" evidence="11"/>
<dbReference type="PIRSF" id="PIRSF000525">
    <property type="entry name" value="SerC"/>
    <property type="match status" value="1"/>
</dbReference>
<evidence type="ECO:0000259" key="13">
    <source>
        <dbReference type="Pfam" id="PF00266"/>
    </source>
</evidence>
<keyword evidence="4 11" id="KW-0032">Aminotransferase</keyword>
<dbReference type="PANTHER" id="PTHR43247">
    <property type="entry name" value="PHOSPHOSERINE AMINOTRANSFERASE"/>
    <property type="match status" value="1"/>
</dbReference>
<dbReference type="SUPFAM" id="SSF53383">
    <property type="entry name" value="PLP-dependent transferases"/>
    <property type="match status" value="1"/>
</dbReference>
<comment type="function">
    <text evidence="1 11">Catalyzes the reversible conversion of 3-phosphohydroxypyruvate to phosphoserine and of 3-hydroxy-2-oxo-4-phosphonooxybutanoate to phosphohydroxythreonine.</text>
</comment>
<protein>
    <recommendedName>
        <fullName evidence="11">Phosphoserine aminotransferase</fullName>
        <ecNumber evidence="11">2.6.1.52</ecNumber>
    </recommendedName>
    <alternativeName>
        <fullName evidence="11">Phosphohydroxythreonine aminotransferase</fullName>
        <shortName evidence="11">PSAT</shortName>
    </alternativeName>
</protein>
<comment type="pathway">
    <text evidence="2 11 12">Amino-acid biosynthesis; L-serine biosynthesis; L-serine from 3-phospho-D-glycerate: step 2/3.</text>
</comment>
<keyword evidence="15" id="KW-1185">Reference proteome</keyword>
<evidence type="ECO:0000256" key="1">
    <source>
        <dbReference type="ARBA" id="ARBA00003483"/>
    </source>
</evidence>
<evidence type="ECO:0000256" key="9">
    <source>
        <dbReference type="ARBA" id="ARBA00047630"/>
    </source>
</evidence>
<comment type="catalytic activity">
    <reaction evidence="9 11">
        <text>4-(phosphooxy)-L-threonine + 2-oxoglutarate = (R)-3-hydroxy-2-oxo-4-phosphooxybutanoate + L-glutamate</text>
        <dbReference type="Rhea" id="RHEA:16573"/>
        <dbReference type="ChEBI" id="CHEBI:16810"/>
        <dbReference type="ChEBI" id="CHEBI:29985"/>
        <dbReference type="ChEBI" id="CHEBI:58452"/>
        <dbReference type="ChEBI" id="CHEBI:58538"/>
        <dbReference type="EC" id="2.6.1.52"/>
    </reaction>
</comment>
<keyword evidence="11" id="KW-0963">Cytoplasm</keyword>
<keyword evidence="5 11" id="KW-0028">Amino-acid biosynthesis</keyword>
<dbReference type="NCBIfam" id="TIGR01364">
    <property type="entry name" value="serC_1"/>
    <property type="match status" value="1"/>
</dbReference>
<dbReference type="InterPro" id="IPR015424">
    <property type="entry name" value="PyrdxlP-dep_Trfase"/>
</dbReference>
<organism evidence="14 15">
    <name type="scientific">Streptococcus saliviloxodontae</name>
    <dbReference type="NCBI Taxonomy" id="1349416"/>
    <lineage>
        <taxon>Bacteria</taxon>
        <taxon>Bacillati</taxon>
        <taxon>Bacillota</taxon>
        <taxon>Bacilli</taxon>
        <taxon>Lactobacillales</taxon>
        <taxon>Streptococcaceae</taxon>
        <taxon>Streptococcus</taxon>
    </lineage>
</organism>
<feature type="binding site" evidence="11">
    <location>
        <begin position="239"/>
        <end position="240"/>
    </location>
    <ligand>
        <name>pyridoxal 5'-phosphate</name>
        <dbReference type="ChEBI" id="CHEBI:597326"/>
    </ligand>
</feature>
<proteinExistence type="inferred from homology"/>
<evidence type="ECO:0000256" key="11">
    <source>
        <dbReference type="HAMAP-Rule" id="MF_00160"/>
    </source>
</evidence>
<feature type="modified residue" description="N6-(pyridoxal phosphate)lysine" evidence="11">
    <location>
        <position position="199"/>
    </location>
</feature>
<dbReference type="EMBL" id="JAFBEI010000018">
    <property type="protein sequence ID" value="MBM7636181.1"/>
    <property type="molecule type" value="Genomic_DNA"/>
</dbReference>
<evidence type="ECO:0000256" key="12">
    <source>
        <dbReference type="RuleBase" id="RU004505"/>
    </source>
</evidence>
<comment type="similarity">
    <text evidence="3 11">Belongs to the class-V pyridoxal-phosphate-dependent aminotransferase family. SerC subfamily.</text>
</comment>
<feature type="binding site" evidence="11">
    <location>
        <position position="41"/>
    </location>
    <ligand>
        <name>L-glutamate</name>
        <dbReference type="ChEBI" id="CHEBI:29985"/>
    </ligand>
</feature>
<evidence type="ECO:0000256" key="8">
    <source>
        <dbReference type="ARBA" id="ARBA00023299"/>
    </source>
</evidence>
<comment type="caution">
    <text evidence="14">The sequence shown here is derived from an EMBL/GenBank/DDBJ whole genome shotgun (WGS) entry which is preliminary data.</text>
</comment>
<dbReference type="GO" id="GO:0004648">
    <property type="term" value="F:O-phospho-L-serine:2-oxoglutarate aminotransferase activity"/>
    <property type="evidence" value="ECO:0007669"/>
    <property type="project" value="UniProtKB-EC"/>
</dbReference>
<keyword evidence="6 11" id="KW-0808">Transferase</keyword>
<comment type="caution">
    <text evidence="11">Lacks conserved residue(s) required for the propagation of feature annotation.</text>
</comment>
<evidence type="ECO:0000313" key="14">
    <source>
        <dbReference type="EMBL" id="MBM7636181.1"/>
    </source>
</evidence>